<proteinExistence type="predicted"/>
<dbReference type="EMBL" id="KF901165">
    <property type="protein sequence ID" value="AIF20448.1"/>
    <property type="molecule type" value="Genomic_DNA"/>
</dbReference>
<protein>
    <submittedName>
        <fullName evidence="1">Uncharacterized protein</fullName>
    </submittedName>
</protein>
<organism evidence="1">
    <name type="scientific">uncultured marine thaumarchaeote KM3_89_H08</name>
    <dbReference type="NCBI Taxonomy" id="1456341"/>
    <lineage>
        <taxon>Archaea</taxon>
        <taxon>Nitrososphaerota</taxon>
        <taxon>environmental samples</taxon>
    </lineage>
</organism>
<reference evidence="1" key="1">
    <citation type="journal article" date="2014" name="Genome Biol. Evol.">
        <title>Pangenome evidence for extensive interdomain horizontal transfer affecting lineage core and shell genes in uncultured planktonic thaumarchaeota and euryarchaeota.</title>
        <authorList>
            <person name="Deschamps P."/>
            <person name="Zivanovic Y."/>
            <person name="Moreira D."/>
            <person name="Rodriguez-Valera F."/>
            <person name="Lopez-Garcia P."/>
        </authorList>
    </citation>
    <scope>NUCLEOTIDE SEQUENCE</scope>
</reference>
<dbReference type="AlphaFoldDB" id="A0A075I3D9"/>
<name>A0A075I3D9_9ARCH</name>
<evidence type="ECO:0000313" key="1">
    <source>
        <dbReference type="EMBL" id="AIF20448.1"/>
    </source>
</evidence>
<sequence length="115" mass="12782">MQYFQALKKGQKRVEASRAYLNSISNDRAMPALALRDNKTNVWEPVGEENLYAVIDESSGFVLTDSSGYIIALCDAKGTSKSLVQSLNQEQKDNIVELLKKDNIVEYKGKVALPV</sequence>
<accession>A0A075I3D9</accession>